<keyword evidence="2" id="KW-1185">Reference proteome</keyword>
<dbReference type="EMBL" id="QNVV01000001">
    <property type="protein sequence ID" value="REC50402.1"/>
    <property type="molecule type" value="Genomic_DNA"/>
</dbReference>
<evidence type="ECO:0000313" key="1">
    <source>
        <dbReference type="EMBL" id="REC50402.1"/>
    </source>
</evidence>
<organism evidence="1 2">
    <name type="scientific">Chryseobacterium pennipullorum</name>
    <dbReference type="NCBI Taxonomy" id="2258963"/>
    <lineage>
        <taxon>Bacteria</taxon>
        <taxon>Pseudomonadati</taxon>
        <taxon>Bacteroidota</taxon>
        <taxon>Flavobacteriia</taxon>
        <taxon>Flavobacteriales</taxon>
        <taxon>Weeksellaceae</taxon>
        <taxon>Chryseobacterium group</taxon>
        <taxon>Chryseobacterium</taxon>
    </lineage>
</organism>
<name>A0A3D9BAU5_9FLAO</name>
<reference evidence="1 2" key="1">
    <citation type="submission" date="2018-06" db="EMBL/GenBank/DDBJ databases">
        <title>Novel Chryseobacterium species.</title>
        <authorList>
            <person name="Newman J."/>
            <person name="Hugo C."/>
            <person name="Oosthuizen L."/>
            <person name="Charimba G."/>
        </authorList>
    </citation>
    <scope>NUCLEOTIDE SEQUENCE [LARGE SCALE GENOMIC DNA]</scope>
    <source>
        <strain evidence="1 2">7_F195</strain>
    </source>
</reference>
<comment type="caution">
    <text evidence="1">The sequence shown here is derived from an EMBL/GenBank/DDBJ whole genome shotgun (WGS) entry which is preliminary data.</text>
</comment>
<sequence>MRKLLILLSISFYTFYNSQIKLDILVHEKISTGKYLLRITVKNQTNDFYALPLDKTGFKAYYSSEYCASQESEYSYKYLSPTIMLKDNSKNQFIEASSKMMDLVENYKDEYSKNMGFSDKEKEELILKWKNKNSIQTISAAQKNYYLVNNLVLLRPNEEIDYNVELDMTGIPRLDIKGEYDYYFLDHNKYALSLDLCILENVYMDLTKRQKEKLKKYKLYGGTIKSNTFSFEAYK</sequence>
<accession>A0A3D9BAU5</accession>
<protein>
    <submittedName>
        <fullName evidence="1">Uncharacterized protein</fullName>
    </submittedName>
</protein>
<gene>
    <name evidence="1" type="ORF">DRF67_02420</name>
</gene>
<dbReference type="Proteomes" id="UP000256257">
    <property type="component" value="Unassembled WGS sequence"/>
</dbReference>
<dbReference type="OrthoDB" id="1274626at2"/>
<evidence type="ECO:0000313" key="2">
    <source>
        <dbReference type="Proteomes" id="UP000256257"/>
    </source>
</evidence>
<dbReference type="AlphaFoldDB" id="A0A3D9BAU5"/>
<proteinExistence type="predicted"/>
<dbReference type="RefSeq" id="WP_115926245.1">
    <property type="nucleotide sequence ID" value="NZ_QNVV01000001.1"/>
</dbReference>